<accession>A0A645IDK1</accession>
<dbReference type="GO" id="GO:0007165">
    <property type="term" value="P:signal transduction"/>
    <property type="evidence" value="ECO:0007669"/>
    <property type="project" value="TreeGrafter"/>
</dbReference>
<feature type="domain" description="Tail specific protease" evidence="1">
    <location>
        <begin position="15"/>
        <end position="98"/>
    </location>
</feature>
<dbReference type="PANTHER" id="PTHR32060:SF30">
    <property type="entry name" value="CARBOXY-TERMINAL PROCESSING PROTEASE CTPA"/>
    <property type="match status" value="1"/>
</dbReference>
<dbReference type="InterPro" id="IPR029045">
    <property type="entry name" value="ClpP/crotonase-like_dom_sf"/>
</dbReference>
<organism evidence="2">
    <name type="scientific">bioreactor metagenome</name>
    <dbReference type="NCBI Taxonomy" id="1076179"/>
    <lineage>
        <taxon>unclassified sequences</taxon>
        <taxon>metagenomes</taxon>
        <taxon>ecological metagenomes</taxon>
    </lineage>
</organism>
<dbReference type="AlphaFoldDB" id="A0A645IDK1"/>
<evidence type="ECO:0000259" key="1">
    <source>
        <dbReference type="Pfam" id="PF03572"/>
    </source>
</evidence>
<protein>
    <recommendedName>
        <fullName evidence="1">Tail specific protease domain-containing protein</fullName>
    </recommendedName>
</protein>
<dbReference type="GO" id="GO:0030288">
    <property type="term" value="C:outer membrane-bounded periplasmic space"/>
    <property type="evidence" value="ECO:0007669"/>
    <property type="project" value="TreeGrafter"/>
</dbReference>
<dbReference type="GO" id="GO:0008236">
    <property type="term" value="F:serine-type peptidase activity"/>
    <property type="evidence" value="ECO:0007669"/>
    <property type="project" value="InterPro"/>
</dbReference>
<dbReference type="InterPro" id="IPR005151">
    <property type="entry name" value="Tail-specific_protease"/>
</dbReference>
<comment type="caution">
    <text evidence="2">The sequence shown here is derived from an EMBL/GenBank/DDBJ whole genome shotgun (WGS) entry which is preliminary data.</text>
</comment>
<sequence length="193" mass="20745">MLNWGQGLRNSTFKTNHYSFPVALLVNGETAGAAEALAAVFRSTGVGLIVGTPTLGQAAIYQEFKLSNGQSLLIARASIKLGDGEDLPASGLKPDIQVSVNPETERLFYADAFSSAPIVDLGGTNSLSSTNRSRRFRISEADLVRERREGFDPDTLGSNEPEKPVVRDPALARALDVLKGLAVVRHARPDFHN</sequence>
<evidence type="ECO:0000313" key="2">
    <source>
        <dbReference type="EMBL" id="MPN49327.1"/>
    </source>
</evidence>
<dbReference type="PANTHER" id="PTHR32060">
    <property type="entry name" value="TAIL-SPECIFIC PROTEASE"/>
    <property type="match status" value="1"/>
</dbReference>
<dbReference type="Gene3D" id="3.90.226.10">
    <property type="entry name" value="2-enoyl-CoA Hydratase, Chain A, domain 1"/>
    <property type="match status" value="1"/>
</dbReference>
<reference evidence="2" key="1">
    <citation type="submission" date="2019-08" db="EMBL/GenBank/DDBJ databases">
        <authorList>
            <person name="Kucharzyk K."/>
            <person name="Murdoch R.W."/>
            <person name="Higgins S."/>
            <person name="Loffler F."/>
        </authorList>
    </citation>
    <scope>NUCLEOTIDE SEQUENCE</scope>
</reference>
<dbReference type="Pfam" id="PF03572">
    <property type="entry name" value="Peptidase_S41"/>
    <property type="match status" value="1"/>
</dbReference>
<dbReference type="GO" id="GO:0004175">
    <property type="term" value="F:endopeptidase activity"/>
    <property type="evidence" value="ECO:0007669"/>
    <property type="project" value="TreeGrafter"/>
</dbReference>
<dbReference type="EMBL" id="VSSQ01112466">
    <property type="protein sequence ID" value="MPN49327.1"/>
    <property type="molecule type" value="Genomic_DNA"/>
</dbReference>
<gene>
    <name evidence="2" type="ORF">SDC9_196945</name>
</gene>
<name>A0A645IDK1_9ZZZZ</name>
<dbReference type="GO" id="GO:0006508">
    <property type="term" value="P:proteolysis"/>
    <property type="evidence" value="ECO:0007669"/>
    <property type="project" value="InterPro"/>
</dbReference>
<proteinExistence type="predicted"/>
<dbReference type="SUPFAM" id="SSF52096">
    <property type="entry name" value="ClpP/crotonase"/>
    <property type="match status" value="1"/>
</dbReference>